<dbReference type="OrthoDB" id="5773012at2"/>
<accession>A0A437QSC1</accession>
<comment type="caution">
    <text evidence="1">The sequence shown here is derived from an EMBL/GenBank/DDBJ whole genome shotgun (WGS) entry which is preliminary data.</text>
</comment>
<dbReference type="AlphaFoldDB" id="A0A437QSC1"/>
<name>A0A437QSC1_9GAMM</name>
<gene>
    <name evidence="1" type="ORF">EOE67_11045</name>
</gene>
<dbReference type="EMBL" id="SACS01000010">
    <property type="protein sequence ID" value="RVU37407.1"/>
    <property type="molecule type" value="Genomic_DNA"/>
</dbReference>
<dbReference type="Proteomes" id="UP000283077">
    <property type="component" value="Unassembled WGS sequence"/>
</dbReference>
<dbReference type="RefSeq" id="WP_127699132.1">
    <property type="nucleotide sequence ID" value="NZ_SACS01000010.1"/>
</dbReference>
<reference evidence="1 2" key="1">
    <citation type="submission" date="2019-01" db="EMBL/GenBank/DDBJ databases">
        <authorList>
            <person name="Chen W.-M."/>
        </authorList>
    </citation>
    <scope>NUCLEOTIDE SEQUENCE [LARGE SCALE GENOMIC DNA]</scope>
    <source>
        <strain evidence="1 2">KYPC3</strain>
    </source>
</reference>
<proteinExistence type="predicted"/>
<evidence type="ECO:0000313" key="2">
    <source>
        <dbReference type="Proteomes" id="UP000283077"/>
    </source>
</evidence>
<sequence length="73" mass="8337">MTRTTGTILLMLLLQSCTVAKRGSEEYWYNKMVADQRAQCSLLPEPLSSSCLKDVAAKSYQDFVKNRQQQPHQ</sequence>
<evidence type="ECO:0000313" key="1">
    <source>
        <dbReference type="EMBL" id="RVU37407.1"/>
    </source>
</evidence>
<dbReference type="PROSITE" id="PS51257">
    <property type="entry name" value="PROKAR_LIPOPROTEIN"/>
    <property type="match status" value="1"/>
</dbReference>
<organism evidence="1 2">
    <name type="scientific">Rheinheimera riviphila</name>
    <dbReference type="NCBI Taxonomy" id="1834037"/>
    <lineage>
        <taxon>Bacteria</taxon>
        <taxon>Pseudomonadati</taxon>
        <taxon>Pseudomonadota</taxon>
        <taxon>Gammaproteobacteria</taxon>
        <taxon>Chromatiales</taxon>
        <taxon>Chromatiaceae</taxon>
        <taxon>Rheinheimera</taxon>
    </lineage>
</organism>
<keyword evidence="2" id="KW-1185">Reference proteome</keyword>
<protein>
    <submittedName>
        <fullName evidence="1">Uncharacterized protein</fullName>
    </submittedName>
</protein>